<protein>
    <submittedName>
        <fullName evidence="1">Malonyl-[acyl-carrier protein] O-methyltransferase</fullName>
        <ecNumber evidence="1">2.1.1.197</ecNumber>
    </submittedName>
</protein>
<name>A0A0U5BAU5_9BACL</name>
<evidence type="ECO:0000313" key="2">
    <source>
        <dbReference type="Proteomes" id="UP000217696"/>
    </source>
</evidence>
<dbReference type="Proteomes" id="UP000217696">
    <property type="component" value="Chromosome"/>
</dbReference>
<dbReference type="Pfam" id="PF13649">
    <property type="entry name" value="Methyltransf_25"/>
    <property type="match status" value="1"/>
</dbReference>
<evidence type="ECO:0000313" key="1">
    <source>
        <dbReference type="EMBL" id="BAU27335.1"/>
    </source>
</evidence>
<dbReference type="EC" id="2.1.1.197" evidence="1"/>
<sequence length="194" mass="22162">MDYVDRNRASFDKLAHQSGVKWSHRELTVQFISSFQMLLGGNCVLDLGCGVGHDALRLKRYNLQVQGLDISEVMLAEAKQHVRGVEFMQGDFRHIPTDDDLYDGVWANASLIYLTKEDFHKAADEVYRVLKPGGVFFSSYRIGEGSCVSDGIFNQLYGEEEIQSILRSHGFRIFDRMNTKDEDDTFFSLYAVKQ</sequence>
<dbReference type="OrthoDB" id="9760689at2"/>
<dbReference type="SUPFAM" id="SSF53335">
    <property type="entry name" value="S-adenosyl-L-methionine-dependent methyltransferases"/>
    <property type="match status" value="1"/>
</dbReference>
<organism evidence="1 2">
    <name type="scientific">Aneurinibacillus soli</name>
    <dbReference type="NCBI Taxonomy" id="1500254"/>
    <lineage>
        <taxon>Bacteria</taxon>
        <taxon>Bacillati</taxon>
        <taxon>Bacillota</taxon>
        <taxon>Bacilli</taxon>
        <taxon>Bacillales</taxon>
        <taxon>Paenibacillaceae</taxon>
        <taxon>Aneurinibacillus group</taxon>
        <taxon>Aneurinibacillus</taxon>
    </lineage>
</organism>
<dbReference type="CDD" id="cd02440">
    <property type="entry name" value="AdoMet_MTases"/>
    <property type="match status" value="1"/>
</dbReference>
<dbReference type="GO" id="GO:0032259">
    <property type="term" value="P:methylation"/>
    <property type="evidence" value="ECO:0007669"/>
    <property type="project" value="UniProtKB-KW"/>
</dbReference>
<dbReference type="PANTHER" id="PTHR43591:SF110">
    <property type="entry name" value="RHODANESE DOMAIN-CONTAINING PROTEIN"/>
    <property type="match status" value="1"/>
</dbReference>
<dbReference type="Gene3D" id="3.40.50.150">
    <property type="entry name" value="Vaccinia Virus protein VP39"/>
    <property type="match status" value="1"/>
</dbReference>
<dbReference type="GO" id="GO:0102130">
    <property type="term" value="F:malonyl-CoA methyltransferase activity"/>
    <property type="evidence" value="ECO:0007669"/>
    <property type="project" value="UniProtKB-EC"/>
</dbReference>
<keyword evidence="2" id="KW-1185">Reference proteome</keyword>
<keyword evidence="1" id="KW-0808">Transferase</keyword>
<dbReference type="InterPro" id="IPR041698">
    <property type="entry name" value="Methyltransf_25"/>
</dbReference>
<dbReference type="PANTHER" id="PTHR43591">
    <property type="entry name" value="METHYLTRANSFERASE"/>
    <property type="match status" value="1"/>
</dbReference>
<dbReference type="InterPro" id="IPR029063">
    <property type="entry name" value="SAM-dependent_MTases_sf"/>
</dbReference>
<proteinExistence type="predicted"/>
<accession>A0A0U5BAU5</accession>
<dbReference type="AlphaFoldDB" id="A0A0U5BAU5"/>
<gene>
    <name evidence="1" type="primary">bioC_1</name>
    <name evidence="1" type="ORF">CB4_01509</name>
</gene>
<reference evidence="1 2" key="1">
    <citation type="submission" date="2015-12" db="EMBL/GenBank/DDBJ databases">
        <title>Genome sequence of Aneurinibacillus soli.</title>
        <authorList>
            <person name="Lee J.S."/>
            <person name="Lee K.C."/>
            <person name="Kim K.K."/>
            <person name="Lee B.W."/>
        </authorList>
    </citation>
    <scope>NUCLEOTIDE SEQUENCE [LARGE SCALE GENOMIC DNA]</scope>
    <source>
        <strain evidence="1 2">CB4</strain>
    </source>
</reference>
<dbReference type="EMBL" id="AP017312">
    <property type="protein sequence ID" value="BAU27335.1"/>
    <property type="molecule type" value="Genomic_DNA"/>
</dbReference>
<keyword evidence="1" id="KW-0489">Methyltransferase</keyword>
<dbReference type="KEGG" id="asoc:CB4_01509"/>
<dbReference type="RefSeq" id="WP_096464582.1">
    <property type="nucleotide sequence ID" value="NZ_AP017312.1"/>
</dbReference>